<protein>
    <submittedName>
        <fullName evidence="1">Uncharacterized protein</fullName>
    </submittedName>
</protein>
<evidence type="ECO:0000313" key="1">
    <source>
        <dbReference type="EMBL" id="JAH33364.1"/>
    </source>
</evidence>
<organism evidence="1">
    <name type="scientific">Anguilla anguilla</name>
    <name type="common">European freshwater eel</name>
    <name type="synonym">Muraena anguilla</name>
    <dbReference type="NCBI Taxonomy" id="7936"/>
    <lineage>
        <taxon>Eukaryota</taxon>
        <taxon>Metazoa</taxon>
        <taxon>Chordata</taxon>
        <taxon>Craniata</taxon>
        <taxon>Vertebrata</taxon>
        <taxon>Euteleostomi</taxon>
        <taxon>Actinopterygii</taxon>
        <taxon>Neopterygii</taxon>
        <taxon>Teleostei</taxon>
        <taxon>Anguilliformes</taxon>
        <taxon>Anguillidae</taxon>
        <taxon>Anguilla</taxon>
    </lineage>
</organism>
<reference evidence="1" key="1">
    <citation type="submission" date="2014-11" db="EMBL/GenBank/DDBJ databases">
        <authorList>
            <person name="Amaro Gonzalez C."/>
        </authorList>
    </citation>
    <scope>NUCLEOTIDE SEQUENCE</scope>
</reference>
<sequence length="21" mass="2452">MYYNIIIWPVCYITADSSSVL</sequence>
<name>A0A0E9RW22_ANGAN</name>
<dbReference type="EMBL" id="GBXM01075213">
    <property type="protein sequence ID" value="JAH33364.1"/>
    <property type="molecule type" value="Transcribed_RNA"/>
</dbReference>
<proteinExistence type="predicted"/>
<dbReference type="AlphaFoldDB" id="A0A0E9RW22"/>
<reference evidence="1" key="2">
    <citation type="journal article" date="2015" name="Fish Shellfish Immunol.">
        <title>Early steps in the European eel (Anguilla anguilla)-Vibrio vulnificus interaction in the gills: Role of the RtxA13 toxin.</title>
        <authorList>
            <person name="Callol A."/>
            <person name="Pajuelo D."/>
            <person name="Ebbesson L."/>
            <person name="Teles M."/>
            <person name="MacKenzie S."/>
            <person name="Amaro C."/>
        </authorList>
    </citation>
    <scope>NUCLEOTIDE SEQUENCE</scope>
</reference>
<accession>A0A0E9RW22</accession>